<feature type="region of interest" description="Disordered" evidence="1">
    <location>
        <begin position="303"/>
        <end position="367"/>
    </location>
</feature>
<keyword evidence="2" id="KW-0472">Membrane</keyword>
<proteinExistence type="predicted"/>
<evidence type="ECO:0000313" key="5">
    <source>
        <dbReference type="Proteomes" id="UP001362999"/>
    </source>
</evidence>
<dbReference type="Proteomes" id="UP001362999">
    <property type="component" value="Unassembled WGS sequence"/>
</dbReference>
<feature type="compositionally biased region" description="Low complexity" evidence="1">
    <location>
        <begin position="249"/>
        <end position="267"/>
    </location>
</feature>
<dbReference type="AlphaFoldDB" id="A0AAW0EI64"/>
<reference evidence="4 5" key="1">
    <citation type="journal article" date="2024" name="J Genomics">
        <title>Draft genome sequencing and assembly of Favolaschia claudopus CIRM-BRFM 2984 isolated from oak limbs.</title>
        <authorList>
            <person name="Navarro D."/>
            <person name="Drula E."/>
            <person name="Chaduli D."/>
            <person name="Cazenave R."/>
            <person name="Ahrendt S."/>
            <person name="Wang J."/>
            <person name="Lipzen A."/>
            <person name="Daum C."/>
            <person name="Barry K."/>
            <person name="Grigoriev I.V."/>
            <person name="Favel A."/>
            <person name="Rosso M.N."/>
            <person name="Martin F."/>
        </authorList>
    </citation>
    <scope>NUCLEOTIDE SEQUENCE [LARGE SCALE GENOMIC DNA]</scope>
    <source>
        <strain evidence="4 5">CIRM-BRFM 2984</strain>
    </source>
</reference>
<feature type="compositionally biased region" description="Low complexity" evidence="1">
    <location>
        <begin position="303"/>
        <end position="313"/>
    </location>
</feature>
<evidence type="ECO:0008006" key="6">
    <source>
        <dbReference type="Google" id="ProtNLM"/>
    </source>
</evidence>
<feature type="compositionally biased region" description="Basic and acidic residues" evidence="1">
    <location>
        <begin position="196"/>
        <end position="205"/>
    </location>
</feature>
<keyword evidence="2" id="KW-0812">Transmembrane</keyword>
<feature type="transmembrane region" description="Helical" evidence="2">
    <location>
        <begin position="145"/>
        <end position="164"/>
    </location>
</feature>
<feature type="region of interest" description="Disordered" evidence="1">
    <location>
        <begin position="173"/>
        <end position="205"/>
    </location>
</feature>
<feature type="compositionally biased region" description="Pro residues" evidence="1">
    <location>
        <begin position="459"/>
        <end position="469"/>
    </location>
</feature>
<protein>
    <recommendedName>
        <fullName evidence="6">Proteophosphoglycan ppg4</fullName>
    </recommendedName>
</protein>
<keyword evidence="3" id="KW-0732">Signal</keyword>
<feature type="region of interest" description="Disordered" evidence="1">
    <location>
        <begin position="220"/>
        <end position="268"/>
    </location>
</feature>
<feature type="compositionally biased region" description="Acidic residues" evidence="1">
    <location>
        <begin position="428"/>
        <end position="438"/>
    </location>
</feature>
<feature type="compositionally biased region" description="Basic and acidic residues" evidence="1">
    <location>
        <begin position="478"/>
        <end position="488"/>
    </location>
</feature>
<comment type="caution">
    <text evidence="4">The sequence shown here is derived from an EMBL/GenBank/DDBJ whole genome shotgun (WGS) entry which is preliminary data.</text>
</comment>
<evidence type="ECO:0000256" key="2">
    <source>
        <dbReference type="SAM" id="Phobius"/>
    </source>
</evidence>
<keyword evidence="5" id="KW-1185">Reference proteome</keyword>
<feature type="chain" id="PRO_5043743382" description="Proteophosphoglycan ppg4" evidence="3">
    <location>
        <begin position="31"/>
        <end position="614"/>
    </location>
</feature>
<feature type="region of interest" description="Disordered" evidence="1">
    <location>
        <begin position="410"/>
        <end position="614"/>
    </location>
</feature>
<sequence length="614" mass="66258">MWLYRRRRRPPRHPRPLLTALIAGLAITQAAPGPRLDLLLSDSNGGSGSLIPGCADPDTLLGLSPTSAGSPGAARAASRSKVPPKYTPDGDGVWRRIDSYTLVGSTICDSCATPTTVPLSEDEILNAIPLSWLHTSPSSPARTKITIGLSVVLAIFIVATLIWFHISRTPPLRSDVEKRRHRTPKLPVNGGVPANEKQESPAETLKRKWMARATARWRENARGVLSRQRRERMQQQQSRRASVESLVRASASSNPDANDPANNDSNATVTANSQIPAIPRSMSPTPSCASSLPSSAASAASASSSSLPLASPSLPLPHEPPAYPPPPPLPVPQPPLPHASLRPPPSGKSAVVEDAGAEAFPPYTPREEELVAEVDDFDDYFHHRPRLLPQPTSTAHVATDDKAVLARLAAGASEPEEVQLSESREEEGVPDEDEMFEGEVDRLCAAGPSSRPTSFSLPSAPPRRLPAPSQPVGGQSGSEKRELERAYEEVEFEVEPPRPYYPSAPAYSYERPEMEAGPSTPRASMDRPSAPPFFDEEEGEEEDVEGGEMEATAPPLCWSEEDEEEEDERRGESSTPREESISSPQLSPPRRQHREDGGGTQVHDTGWDGGTAPT</sequence>
<feature type="compositionally biased region" description="Pro residues" evidence="1">
    <location>
        <begin position="314"/>
        <end position="346"/>
    </location>
</feature>
<feature type="compositionally biased region" description="Basic and acidic residues" evidence="1">
    <location>
        <begin position="568"/>
        <end position="580"/>
    </location>
</feature>
<gene>
    <name evidence="4" type="ORF">R3P38DRAFT_3249313</name>
</gene>
<feature type="signal peptide" evidence="3">
    <location>
        <begin position="1"/>
        <end position="30"/>
    </location>
</feature>
<organism evidence="4 5">
    <name type="scientific">Favolaschia claudopus</name>
    <dbReference type="NCBI Taxonomy" id="2862362"/>
    <lineage>
        <taxon>Eukaryota</taxon>
        <taxon>Fungi</taxon>
        <taxon>Dikarya</taxon>
        <taxon>Basidiomycota</taxon>
        <taxon>Agaricomycotina</taxon>
        <taxon>Agaricomycetes</taxon>
        <taxon>Agaricomycetidae</taxon>
        <taxon>Agaricales</taxon>
        <taxon>Marasmiineae</taxon>
        <taxon>Mycenaceae</taxon>
        <taxon>Favolaschia</taxon>
    </lineage>
</organism>
<accession>A0AAW0EI64</accession>
<name>A0AAW0EI64_9AGAR</name>
<evidence type="ECO:0000256" key="3">
    <source>
        <dbReference type="SAM" id="SignalP"/>
    </source>
</evidence>
<keyword evidence="2" id="KW-1133">Transmembrane helix</keyword>
<dbReference type="EMBL" id="JAWWNJ010000001">
    <property type="protein sequence ID" value="KAK7063719.1"/>
    <property type="molecule type" value="Genomic_DNA"/>
</dbReference>
<feature type="region of interest" description="Disordered" evidence="1">
    <location>
        <begin position="65"/>
        <end position="88"/>
    </location>
</feature>
<feature type="compositionally biased region" description="Low complexity" evidence="1">
    <location>
        <begin position="65"/>
        <end position="80"/>
    </location>
</feature>
<evidence type="ECO:0000256" key="1">
    <source>
        <dbReference type="SAM" id="MobiDB-lite"/>
    </source>
</evidence>
<evidence type="ECO:0000313" key="4">
    <source>
        <dbReference type="EMBL" id="KAK7063719.1"/>
    </source>
</evidence>
<feature type="compositionally biased region" description="Acidic residues" evidence="1">
    <location>
        <begin position="534"/>
        <end position="548"/>
    </location>
</feature>